<dbReference type="Gene3D" id="3.40.50.12140">
    <property type="entry name" value="Domain of unknown function DUF4159"/>
    <property type="match status" value="1"/>
</dbReference>
<feature type="domain" description="DUF4159" evidence="3">
    <location>
        <begin position="686"/>
        <end position="901"/>
    </location>
</feature>
<evidence type="ECO:0000313" key="5">
    <source>
        <dbReference type="Proteomes" id="UP000244911"/>
    </source>
</evidence>
<dbReference type="InterPro" id="IPR029062">
    <property type="entry name" value="Class_I_gatase-like"/>
</dbReference>
<evidence type="ECO:0000313" key="4">
    <source>
        <dbReference type="EMBL" id="SPF77084.1"/>
    </source>
</evidence>
<dbReference type="RefSeq" id="WP_108857043.1">
    <property type="nucleotide sequence ID" value="NZ_OMOI01000001.1"/>
</dbReference>
<feature type="transmembrane region" description="Helical" evidence="1">
    <location>
        <begin position="6"/>
        <end position="27"/>
    </location>
</feature>
<gene>
    <name evidence="4" type="ORF">ALP8811_02107</name>
</gene>
<dbReference type="SUPFAM" id="SSF52317">
    <property type="entry name" value="Class I glutamine amidotransferase-like"/>
    <property type="match status" value="1"/>
</dbReference>
<dbReference type="Proteomes" id="UP000244911">
    <property type="component" value="Unassembled WGS sequence"/>
</dbReference>
<accession>A0A2R8AMJ5</accession>
<dbReference type="CDD" id="cd03143">
    <property type="entry name" value="A4_beta-galactosidase_middle_domain"/>
    <property type="match status" value="1"/>
</dbReference>
<keyword evidence="5" id="KW-1185">Reference proteome</keyword>
<dbReference type="InterPro" id="IPR011933">
    <property type="entry name" value="Double_TM_dom"/>
</dbReference>
<dbReference type="InterPro" id="IPR025297">
    <property type="entry name" value="DUF4159"/>
</dbReference>
<dbReference type="AlphaFoldDB" id="A0A2R8AMJ5"/>
<feature type="domain" description="Aerotolerance regulator N-terminal" evidence="2">
    <location>
        <begin position="6"/>
        <end position="80"/>
    </location>
</feature>
<evidence type="ECO:0000259" key="2">
    <source>
        <dbReference type="Pfam" id="PF07584"/>
    </source>
</evidence>
<reference evidence="4 5" key="1">
    <citation type="submission" date="2018-03" db="EMBL/GenBank/DDBJ databases">
        <authorList>
            <person name="Keele B.F."/>
        </authorList>
    </citation>
    <scope>NUCLEOTIDE SEQUENCE [LARGE SCALE GENOMIC DNA]</scope>
    <source>
        <strain evidence="4 5">CECT 8811</strain>
    </source>
</reference>
<evidence type="ECO:0000259" key="3">
    <source>
        <dbReference type="Pfam" id="PF13709"/>
    </source>
</evidence>
<keyword evidence="1" id="KW-0472">Membrane</keyword>
<dbReference type="InterPro" id="IPR024163">
    <property type="entry name" value="Aerotolerance_reg_N"/>
</dbReference>
<evidence type="ECO:0008006" key="6">
    <source>
        <dbReference type="Google" id="ProtNLM"/>
    </source>
</evidence>
<dbReference type="OrthoDB" id="9773014at2"/>
<dbReference type="NCBIfam" id="TIGR02226">
    <property type="entry name" value="two_anch"/>
    <property type="match status" value="1"/>
</dbReference>
<sequence>MSVLGIGFTAPLLFLGLIALPVIWWLLRAVPPSPRKQVFPAVTLLLGLEDKTAQADRTPWWLLLLRLLAVAAMIIGFAGPVLNPDDTPGRSGRLLIFVDDFWPAASDWSERVQVIETRLEKAQASARPVAILMASSVGRTDVDQSTVWQAADAWRSSLPGLSPVAWDAEYAGDEDWSQALGRTDILWVSDGVQRVGRPELISHFEQVGQLEVLEPASARLGLLPATLDGGDVVLPVLSSGPGPIDALTIEALGPDPEGVERVLLSVPVTFESEAGRADLRMTVPSELRNRIDRLQIADHRAAGAVTLADDSLRRRRVALLNTVGEREGLELLSPLHYLREALATTAETVELPALSELIKAGPDVIVLPDVASFSDADRDALTDWVTQGGLLLRFAGPQLASADLGQGLEDTLLPVRLRAGGRVVGGAMSWGDPRALAPFPENSPFFGLPVPNDVQIEAQILAQPGPDLAERTIATLSDGTPIVTRRALGAGQVVLFHVSANAEWSSLPFSGLFVQMLERLAVSSQGSARDGVALEGSTWVATHVLDGFGQVSPQDAAAGVPGPKLADPAGPDLAPGLYADGDRVQAVNVLRSDSVLERAEWPTHITPRWQIEDTRKEFGPWLLALALMLGALDVLLTLWLAGRLLPAARKVATGAIVGLSMLAMPHLADAQTDTSPSVLDAASIVTLAYVQSGDPAVDQVAQAGLLGLSDQLFLRTSVEPARPVGIDIEVDDLSVYPMLYWPLIDTTPIPSPDAILRLKRYLAAGGLILFDTRDAGTGGDSAASRRLRAVALPLNLPLLDQVPSDHVLTRSFYLLQEFPGRNRGPVWAEAPPLDAERAEGMPFRNLNDGVTPVIVGGNDWAGAWAIRDDGRPMFPVGRGQAGERQREMAVRFGINLVMHVLTGNYKSDQVHVPALLERLGE</sequence>
<proteinExistence type="predicted"/>
<feature type="transmembrane region" description="Helical" evidence="1">
    <location>
        <begin position="60"/>
        <end position="82"/>
    </location>
</feature>
<dbReference type="Gene3D" id="3.40.50.880">
    <property type="match status" value="1"/>
</dbReference>
<dbReference type="Pfam" id="PF07584">
    <property type="entry name" value="BatA"/>
    <property type="match status" value="1"/>
</dbReference>
<dbReference type="Pfam" id="PF13709">
    <property type="entry name" value="DUF4159"/>
    <property type="match status" value="1"/>
</dbReference>
<keyword evidence="1" id="KW-1133">Transmembrane helix</keyword>
<dbReference type="EMBL" id="OMOI01000001">
    <property type="protein sequence ID" value="SPF77084.1"/>
    <property type="molecule type" value="Genomic_DNA"/>
</dbReference>
<evidence type="ECO:0000256" key="1">
    <source>
        <dbReference type="SAM" id="Phobius"/>
    </source>
</evidence>
<keyword evidence="1" id="KW-0812">Transmembrane</keyword>
<dbReference type="PANTHER" id="PTHR37464">
    <property type="entry name" value="BLL2463 PROTEIN"/>
    <property type="match status" value="1"/>
</dbReference>
<protein>
    <recommendedName>
        <fullName evidence="6">Aerotolerance regulator N-terminal domain-containing protein</fullName>
    </recommendedName>
</protein>
<organism evidence="4 5">
    <name type="scientific">Aliiroseovarius pelagivivens</name>
    <dbReference type="NCBI Taxonomy" id="1639690"/>
    <lineage>
        <taxon>Bacteria</taxon>
        <taxon>Pseudomonadati</taxon>
        <taxon>Pseudomonadota</taxon>
        <taxon>Alphaproteobacteria</taxon>
        <taxon>Rhodobacterales</taxon>
        <taxon>Paracoccaceae</taxon>
        <taxon>Aliiroseovarius</taxon>
    </lineage>
</organism>
<dbReference type="PANTHER" id="PTHR37464:SF1">
    <property type="entry name" value="BLL2463 PROTEIN"/>
    <property type="match status" value="1"/>
</dbReference>
<name>A0A2R8AMJ5_9RHOB</name>